<feature type="non-terminal residue" evidence="1">
    <location>
        <position position="48"/>
    </location>
</feature>
<reference evidence="1" key="1">
    <citation type="journal article" date="2015" name="Nature">
        <title>Complex archaea that bridge the gap between prokaryotes and eukaryotes.</title>
        <authorList>
            <person name="Spang A."/>
            <person name="Saw J.H."/>
            <person name="Jorgensen S.L."/>
            <person name="Zaremba-Niedzwiedzka K."/>
            <person name="Martijn J."/>
            <person name="Lind A.E."/>
            <person name="van Eijk R."/>
            <person name="Schleper C."/>
            <person name="Guy L."/>
            <person name="Ettema T.J."/>
        </authorList>
    </citation>
    <scope>NUCLEOTIDE SEQUENCE</scope>
</reference>
<name>A0A0F9D006_9ZZZZ</name>
<organism evidence="1">
    <name type="scientific">marine sediment metagenome</name>
    <dbReference type="NCBI Taxonomy" id="412755"/>
    <lineage>
        <taxon>unclassified sequences</taxon>
        <taxon>metagenomes</taxon>
        <taxon>ecological metagenomes</taxon>
    </lineage>
</organism>
<dbReference type="EMBL" id="LAZR01033810">
    <property type="protein sequence ID" value="KKL47051.1"/>
    <property type="molecule type" value="Genomic_DNA"/>
</dbReference>
<sequence length="48" mass="5702">MLKFVESQKIILNIMILLFSKYNDITLLNSLDHIFITPERKKFGSKLF</sequence>
<dbReference type="AlphaFoldDB" id="A0A0F9D006"/>
<accession>A0A0F9D006</accession>
<evidence type="ECO:0000313" key="1">
    <source>
        <dbReference type="EMBL" id="KKL47051.1"/>
    </source>
</evidence>
<proteinExistence type="predicted"/>
<comment type="caution">
    <text evidence="1">The sequence shown here is derived from an EMBL/GenBank/DDBJ whole genome shotgun (WGS) entry which is preliminary data.</text>
</comment>
<gene>
    <name evidence="1" type="ORF">LCGC14_2339450</name>
</gene>
<protein>
    <submittedName>
        <fullName evidence="1">Uncharacterized protein</fullName>
    </submittedName>
</protein>